<dbReference type="Gene3D" id="3.20.180.20">
    <property type="entry name" value="Dynein heavy chain, N-terminal domain 2"/>
    <property type="match status" value="1"/>
</dbReference>
<dbReference type="Gene3D" id="1.20.58.1120">
    <property type="match status" value="1"/>
</dbReference>
<dbReference type="SMART" id="SM00382">
    <property type="entry name" value="AAA"/>
    <property type="match status" value="4"/>
</dbReference>
<dbReference type="PANTHER" id="PTHR46532">
    <property type="entry name" value="MALE FERTILITY FACTOR KL5"/>
    <property type="match status" value="1"/>
</dbReference>
<name>A0AAF0ES00_9BASI</name>
<dbReference type="PANTHER" id="PTHR46532:SF4">
    <property type="entry name" value="AAA+ ATPASE DOMAIN-CONTAINING PROTEIN"/>
    <property type="match status" value="1"/>
</dbReference>
<evidence type="ECO:0000256" key="10">
    <source>
        <dbReference type="ARBA" id="ARBA00023017"/>
    </source>
</evidence>
<evidence type="ECO:0000313" key="18">
    <source>
        <dbReference type="Proteomes" id="UP001219933"/>
    </source>
</evidence>
<feature type="coiled-coil region" evidence="15">
    <location>
        <begin position="1513"/>
        <end position="1540"/>
    </location>
</feature>
<keyword evidence="13" id="KW-0206">Cytoskeleton</keyword>
<evidence type="ECO:0000256" key="2">
    <source>
        <dbReference type="ARBA" id="ARBA00008887"/>
    </source>
</evidence>
<dbReference type="GO" id="GO:0007018">
    <property type="term" value="P:microtubule-based movement"/>
    <property type="evidence" value="ECO:0007669"/>
    <property type="project" value="InterPro"/>
</dbReference>
<keyword evidence="12" id="KW-0505">Motor protein</keyword>
<evidence type="ECO:0000256" key="5">
    <source>
        <dbReference type="ARBA" id="ARBA00022490"/>
    </source>
</evidence>
<evidence type="ECO:0000256" key="4">
    <source>
        <dbReference type="ARBA" id="ARBA00022197"/>
    </source>
</evidence>
<dbReference type="GO" id="GO:0005524">
    <property type="term" value="F:ATP binding"/>
    <property type="evidence" value="ECO:0007669"/>
    <property type="project" value="UniProtKB-KW"/>
</dbReference>
<evidence type="ECO:0000256" key="3">
    <source>
        <dbReference type="ARBA" id="ARBA00011655"/>
    </source>
</evidence>
<dbReference type="InterPro" id="IPR013602">
    <property type="entry name" value="Dynein_heavy_linker"/>
</dbReference>
<dbReference type="Pfam" id="PF12774">
    <property type="entry name" value="AAA_6"/>
    <property type="match status" value="1"/>
</dbReference>
<comment type="similarity">
    <text evidence="2">Belongs to the dynein heavy chain family.</text>
</comment>
<evidence type="ECO:0000256" key="9">
    <source>
        <dbReference type="ARBA" id="ARBA00022840"/>
    </source>
</evidence>
<reference evidence="17" key="1">
    <citation type="submission" date="2023-03" db="EMBL/GenBank/DDBJ databases">
        <title>Mating type loci evolution in Malassezia.</title>
        <authorList>
            <person name="Coelho M.A."/>
        </authorList>
    </citation>
    <scope>NUCLEOTIDE SEQUENCE</scope>
    <source>
        <strain evidence="17">CBS 11721</strain>
    </source>
</reference>
<dbReference type="Gene3D" id="1.20.920.30">
    <property type="match status" value="1"/>
</dbReference>
<evidence type="ECO:0000256" key="14">
    <source>
        <dbReference type="ARBA" id="ARBA00033439"/>
    </source>
</evidence>
<comment type="subunit">
    <text evidence="3">Consists of at least two heavy chains and a number of intermediate and light chains.</text>
</comment>
<evidence type="ECO:0000256" key="13">
    <source>
        <dbReference type="ARBA" id="ARBA00023212"/>
    </source>
</evidence>
<dbReference type="FunFam" id="3.40.50.300:FF:002357">
    <property type="entry name" value="Glutathione S-transferase class-mu 26 kDa isozyme"/>
    <property type="match status" value="1"/>
</dbReference>
<dbReference type="GO" id="GO:0051959">
    <property type="term" value="F:dynein light intermediate chain binding"/>
    <property type="evidence" value="ECO:0007669"/>
    <property type="project" value="InterPro"/>
</dbReference>
<dbReference type="SUPFAM" id="SSF52540">
    <property type="entry name" value="P-loop containing nucleoside triphosphate hydrolases"/>
    <property type="match status" value="4"/>
</dbReference>
<feature type="domain" description="AAA+ ATPase" evidence="16">
    <location>
        <begin position="2070"/>
        <end position="2222"/>
    </location>
</feature>
<dbReference type="Pfam" id="PF08393">
    <property type="entry name" value="DHC_N2"/>
    <property type="match status" value="1"/>
</dbReference>
<keyword evidence="9" id="KW-0067">ATP-binding</keyword>
<dbReference type="Pfam" id="PF22597">
    <property type="entry name" value="DYN_lid"/>
    <property type="match status" value="1"/>
</dbReference>
<dbReference type="InterPro" id="IPR003593">
    <property type="entry name" value="AAA+_ATPase"/>
</dbReference>
<dbReference type="Gene3D" id="1.10.8.710">
    <property type="match status" value="1"/>
</dbReference>
<dbReference type="InterPro" id="IPR026983">
    <property type="entry name" value="DHC"/>
</dbReference>
<keyword evidence="7" id="KW-0677">Repeat</keyword>
<dbReference type="InterPro" id="IPR054354">
    <property type="entry name" value="DYNC2H1-like_lid"/>
</dbReference>
<evidence type="ECO:0000259" key="16">
    <source>
        <dbReference type="SMART" id="SM00382"/>
    </source>
</evidence>
<evidence type="ECO:0000256" key="7">
    <source>
        <dbReference type="ARBA" id="ARBA00022737"/>
    </source>
</evidence>
<dbReference type="Pfam" id="PF12775">
    <property type="entry name" value="AAA_7"/>
    <property type="match status" value="1"/>
</dbReference>
<dbReference type="Gene3D" id="1.10.287.2620">
    <property type="match status" value="1"/>
</dbReference>
<dbReference type="InterPro" id="IPR035699">
    <property type="entry name" value="AAA_6"/>
</dbReference>
<keyword evidence="6" id="KW-0493">Microtubule</keyword>
<sequence length="2942" mass="322810">MPEPSTAGVRRYLEQLLPVAMDVPHDAVCAAFPVDDGAPWAQLAHTFCTDATVPVVFVGGDHDVSLSLTPHGGTEGSRLAICKDAPIDFDMPLGPQLRIVSLDDGRRRTLATSPYSALHTVVQHVMAPWFDVVAAARDEEDESHVGIPAARRKFMELELSLQHLQQSVAIPKVNLAVHPAITAAVEAAGGRVDVSAIEPQSLLDDDAFINQLHADLNDWVRAVQAVTRLDHSAAAGSTTQEINFWASLEHALEDVDAQLQSPHVALTLDVLTHAKRFHATVSFHADTGVKDCIEKVRSYNVLLRDLPVNELLSASSLPVCGDAVHAVFAHVNKKLRASAYPVRRALDLVEALSRDLNESAIRLVAGAAPMAQPFDAFLSILDETEAALAVWDDELKEFVYVARDVTRKRGDKFIPIKVNAAHAALRTRLGYLRRLRKAHEELVAMADIDAWADDAATLVADLRGAFDVFRGVDVLDVSERGTAALEGAEGAYNARIADVERRIVDALRNMLARADSARERLHILGQCNKLFVRPRVRAAVQEHQQELLQSVRADIAALHAKFRAGYAHSAASSAAQLRDEPGIAGAVVWAREIERQLHVYLGRVESVLGDGWEHYADGQRIRQESDAFAQKLDTRALVAAWCDDMSRSIPKVDGALLRVERVRGATALRLAVNFDTRAAVFAREAHALVMLGALVAQNISSAALNIRRIYPYALALMHALRTIERADAMLAAQPALLPLLMHGQQELRELIRQGARARWEHILDSYGSYYAPPNAEALRENAQVVLVERLVDAAVRLEEKTGTLAETQTAIDEALAALADGPFDAAAFRGHLQTIQRQIDALCLNGYQNMATFVAELDRRVEDVLIARLGDAAQRQDACVHEPLHVTVGLHSQVLAADPPLECVRAHALAALGERLGVVLALPRIHASDTLALDRAQGAGDYGALLGRIPPDALVGAVAAVQEAADEAEGMLCSLLGLQCLWDTEPAAFVATLGDGIGAWLHALDAFRATRTFVDGSATLVCGAAVIHFGPVQQRVSTRLDIWQRELLARFAELVQGAMHEAHDAMHSGRLELEPLGAASATAAQVVTLVTLVQTLTQQLRGWTGQLDQFAQCERTLSRFRWRSRGDWLFCEQLVGEKTALEQLVDAKRRALRAQHDTVCARISAEDRAVAERTTALVAEWEEKRPVAGDVRVPDALAVLDAFRTRTAALAESAALLARARDALDLGGALDERAANIAAEAADLASVWGALAGVSAQLDELRALSWATLVPRHVRQRLEALLRQTRELPARIRQYAAYEHLIDELGGLLKHVPLLTELRTEAFKERHWRALCKQLGRPRLIMSTLTLGHVWALDLRANAATMRQVVASAQGEYALEVYLVQVREAWTGYALELVNYRNECMLVRGADALFQLAGEHGTGLRAMGASPYYRVFEEEARMWEERIARVHSVFDVWVDVQRQWVYLHGIFGASAEIRHILAVENARFQSISTEFLALVRRVQKAPYALDVANIPGVQRALERLNELLHKIQKALGEYLEKERARFPRFYFVGDEDMLEIIGSARDVHYAARHLGKMFAGVASVHVEADAIAAVQSREGELVALRTPVPLPQGVQAYEWLSGLDRAITETLSHSVVDAAGTLTESASLVSWAARYPAQVAVLALQIVWTAQVESALKAGDLAPPRGTVAKHLAELADADAPDGIARRKVEQLITELTHQRETLASLSPGDVFAWYGHLRFYLDAERRQVEVRMANAKFAYGFEYLGAGERLVQTPLTTAAYLTLTQALHSRCGGAPFGPAGTGKTETVKALGAALGRLVLVFNCDSQFDYGAVGRILAGLCCVGAWGCFDEFNRLEERVLSSVSQQIQAIHTGLGGAEIELGGRSLHVHAHTGLFVTMNPTYAGRSHLPDSLKRLFRSVAMAEPDARLIAQVVLSAQGFSYAAPLAQKMVLLFRLFGEQLSRAPHYDFGLRALKGVLVCAGQLRRAATLPDEGREAAEAALVVQSICELVPPRLVAADAPLLDELVAGVFPGVPPPSDVTPALLEHVEAVCTDHHLEKGPWVDKVLQVYQMQQLAHGLILVGPAGAGKTTVWRVLLEALERFDGVPCIAYVIDPKAQSKEALYGTLDSTTREWTDGLFTHVLRRIVDNVRRESAARHWIVFDGDVDPEWVESLNSLLDDNRILSLPTGERLVLPDNVRIVFEVDSLRHATLATVSRCGMVWFNDSLVARGMRFNRCLAELRTAQNSGDDDLGTSVGPADDSVNATIADALEPHFAPGALVDRMLDEAHKHAHVMEFSDARAIATLFALLRRAARAARQYNARHPDFGLEKEQLVQFAERSLLPAIVWAFAGDAPLSVRAALGDAIRAAAPAHIDMPPLLPDSTLIDYDVAAEPAAPWVEWSSRVDSVEVDTAAVASGEVVVPTVDTVRHEELLHACLLDHRPVVLCGPPGSGKTMVLLAALRRLADLDVVGVNFSSATTPLLLRRLLEQHCVYTRTPSGVTLEPAQPGRWLVIFCDEINLPAPDTYETQLVISFLRQLIEQRGFWRQDKSWVRLERVQFVGACNPPTDPGRVPLSARFLRHAPVVMVDYPAPSSFVQIYTTFMRAILRASPTLRGYADALTHAMVEVFRESQAHFTPDIQAHYIYSPRELTRWVRGIYQTLRDADVASLEDLVRVWAYEGLRIFQDRLVAAEHKAWTDGIIDRAAQAAFPTIDVQQVLRRPILYSDWLSRQYKAVERAPLRDYAKARLRGYSEEELDTDIVLHDSVLDLALGADRVLRQPAGHLLLLGVSGSGRTTVARFCAWLRGLAIFTLPSACSYTEEDFDTDLRALLRRVGVRGEKVCWTLDEGHVAHPARLEKLNTLLANAEVAGLFDGDEKSALISSLRDAAQREGLVISAEDELLSFFRAQIVSNLHVVLTMTPPDDGLAATAAASPALFNRCTMIYCW</sequence>
<dbReference type="InterPro" id="IPR042222">
    <property type="entry name" value="Dynein_2_N"/>
</dbReference>
<dbReference type="CDD" id="cd00009">
    <property type="entry name" value="AAA"/>
    <property type="match status" value="1"/>
</dbReference>
<keyword evidence="11 15" id="KW-0175">Coiled coil</keyword>
<organism evidence="17 18">
    <name type="scientific">Malassezia cuniculi</name>
    <dbReference type="NCBI Taxonomy" id="948313"/>
    <lineage>
        <taxon>Eukaryota</taxon>
        <taxon>Fungi</taxon>
        <taxon>Dikarya</taxon>
        <taxon>Basidiomycota</taxon>
        <taxon>Ustilaginomycotina</taxon>
        <taxon>Malasseziomycetes</taxon>
        <taxon>Malasseziales</taxon>
        <taxon>Malasseziaceae</taxon>
        <taxon>Malassezia</taxon>
    </lineage>
</organism>
<dbReference type="GO" id="GO:0045505">
    <property type="term" value="F:dynein intermediate chain binding"/>
    <property type="evidence" value="ECO:0007669"/>
    <property type="project" value="InterPro"/>
</dbReference>
<keyword evidence="10" id="KW-0243">Dynein</keyword>
<dbReference type="InterPro" id="IPR042228">
    <property type="entry name" value="Dynein_linker_3"/>
</dbReference>
<keyword evidence="5" id="KW-0963">Cytoplasm</keyword>
<dbReference type="Gene3D" id="3.40.50.300">
    <property type="entry name" value="P-loop containing nucleotide triphosphate hydrolases"/>
    <property type="match status" value="3"/>
</dbReference>
<dbReference type="FunFam" id="1.20.140.100:FF:000002">
    <property type="entry name" value="Cytoplasmic dynein heavy chain 1"/>
    <property type="match status" value="1"/>
</dbReference>
<dbReference type="Pfam" id="PF08385">
    <property type="entry name" value="DHC_N1"/>
    <property type="match status" value="1"/>
</dbReference>
<evidence type="ECO:0000256" key="1">
    <source>
        <dbReference type="ARBA" id="ARBA00004245"/>
    </source>
</evidence>
<dbReference type="InterPro" id="IPR013594">
    <property type="entry name" value="Dynein_heavy_tail"/>
</dbReference>
<gene>
    <name evidence="17" type="ORF">MCUN1_002446</name>
</gene>
<evidence type="ECO:0000256" key="6">
    <source>
        <dbReference type="ARBA" id="ARBA00022701"/>
    </source>
</evidence>
<evidence type="ECO:0000313" key="17">
    <source>
        <dbReference type="EMBL" id="WFD35590.1"/>
    </source>
</evidence>
<dbReference type="Gene3D" id="1.20.140.100">
    <property type="entry name" value="Dynein heavy chain, N-terminal domain 2"/>
    <property type="match status" value="1"/>
</dbReference>
<protein>
    <recommendedName>
        <fullName evidence="4">Dynein heavy chain, cytoplasmic</fullName>
    </recommendedName>
    <alternativeName>
        <fullName evidence="14">Dynein heavy chain, cytosolic</fullName>
    </alternativeName>
</protein>
<dbReference type="GO" id="GO:0005858">
    <property type="term" value="C:axonemal dynein complex"/>
    <property type="evidence" value="ECO:0007669"/>
    <property type="project" value="TreeGrafter"/>
</dbReference>
<accession>A0AAF0ES00</accession>
<evidence type="ECO:0000256" key="15">
    <source>
        <dbReference type="SAM" id="Coils"/>
    </source>
</evidence>
<feature type="domain" description="AAA+ ATPase" evidence="16">
    <location>
        <begin position="1789"/>
        <end position="1921"/>
    </location>
</feature>
<comment type="subcellular location">
    <subcellularLocation>
        <location evidence="1">Cytoplasm</location>
        <location evidence="1">Cytoskeleton</location>
    </subcellularLocation>
</comment>
<evidence type="ECO:0000256" key="12">
    <source>
        <dbReference type="ARBA" id="ARBA00023175"/>
    </source>
</evidence>
<dbReference type="Proteomes" id="UP001219933">
    <property type="component" value="Chromosome 3"/>
</dbReference>
<proteinExistence type="inferred from homology"/>
<dbReference type="Gene3D" id="1.10.472.130">
    <property type="match status" value="1"/>
</dbReference>
<dbReference type="GO" id="GO:0005874">
    <property type="term" value="C:microtubule"/>
    <property type="evidence" value="ECO:0007669"/>
    <property type="project" value="UniProtKB-KW"/>
</dbReference>
<dbReference type="InterPro" id="IPR041466">
    <property type="entry name" value="Dynein_AAA5_ext"/>
</dbReference>
<dbReference type="FunFam" id="3.40.50.300:FF:000071">
    <property type="entry name" value="Cytoplasmic dynein heavy chain 1"/>
    <property type="match status" value="1"/>
</dbReference>
<keyword evidence="18" id="KW-1185">Reference proteome</keyword>
<dbReference type="Pfam" id="PF12780">
    <property type="entry name" value="AAA_8"/>
    <property type="match status" value="1"/>
</dbReference>
<dbReference type="InterPro" id="IPR027417">
    <property type="entry name" value="P-loop_NTPase"/>
</dbReference>
<dbReference type="Pfam" id="PF17852">
    <property type="entry name" value="Dynein_AAA_lid"/>
    <property type="match status" value="1"/>
</dbReference>
<evidence type="ECO:0000256" key="8">
    <source>
        <dbReference type="ARBA" id="ARBA00022741"/>
    </source>
</evidence>
<dbReference type="EMBL" id="CP119879">
    <property type="protein sequence ID" value="WFD35590.1"/>
    <property type="molecule type" value="Genomic_DNA"/>
</dbReference>
<dbReference type="FunFam" id="1.10.287.2620:FF:000001">
    <property type="entry name" value="Cytoplasmic dynein heavy chain 1"/>
    <property type="match status" value="1"/>
</dbReference>
<feature type="domain" description="AAA+ ATPase" evidence="16">
    <location>
        <begin position="2776"/>
        <end position="2937"/>
    </location>
</feature>
<keyword evidence="8" id="KW-0547">Nucleotide-binding</keyword>
<feature type="domain" description="AAA+ ATPase" evidence="16">
    <location>
        <begin position="2435"/>
        <end position="2584"/>
    </location>
</feature>
<dbReference type="InterPro" id="IPR024317">
    <property type="entry name" value="Dynein_heavy_chain_D4_dom"/>
</dbReference>
<dbReference type="InterPro" id="IPR043157">
    <property type="entry name" value="Dynein_AAA1S"/>
</dbReference>
<evidence type="ECO:0000256" key="11">
    <source>
        <dbReference type="ARBA" id="ARBA00023054"/>
    </source>
</evidence>